<dbReference type="Gene3D" id="1.10.1660.10">
    <property type="match status" value="1"/>
</dbReference>
<dbReference type="PANTHER" id="PTHR30204">
    <property type="entry name" value="REDOX-CYCLING DRUG-SENSING TRANSCRIPTIONAL ACTIVATOR SOXR"/>
    <property type="match status" value="1"/>
</dbReference>
<dbReference type="Pfam" id="PF13411">
    <property type="entry name" value="MerR_1"/>
    <property type="match status" value="1"/>
</dbReference>
<dbReference type="GO" id="GO:0003677">
    <property type="term" value="F:DNA binding"/>
    <property type="evidence" value="ECO:0007669"/>
    <property type="project" value="InterPro"/>
</dbReference>
<dbReference type="SUPFAM" id="SSF46955">
    <property type="entry name" value="Putative DNA-binding domain"/>
    <property type="match status" value="1"/>
</dbReference>
<reference evidence="1" key="1">
    <citation type="submission" date="2020-12" db="EMBL/GenBank/DDBJ databases">
        <authorList>
            <person name="Mcmullen J.G."/>
        </authorList>
    </citation>
    <scope>NUCLEOTIDE SEQUENCE</scope>
    <source>
        <strain evidence="1">Dm-2019-70</strain>
    </source>
</reference>
<accession>A0A0C1PW09</accession>
<dbReference type="RefSeq" id="WP_039104721.1">
    <property type="nucleotide sequence ID" value="NZ_CAKMAP010000002.1"/>
</dbReference>
<name>A0A0C1PW09_LEVBR</name>
<organism evidence="1 2">
    <name type="scientific">Levilactobacillus brevis</name>
    <name type="common">Lactobacillus brevis</name>
    <dbReference type="NCBI Taxonomy" id="1580"/>
    <lineage>
        <taxon>Bacteria</taxon>
        <taxon>Bacillati</taxon>
        <taxon>Bacillota</taxon>
        <taxon>Bacilli</taxon>
        <taxon>Lactobacillales</taxon>
        <taxon>Lactobacillaceae</taxon>
        <taxon>Levilactobacillus</taxon>
    </lineage>
</organism>
<comment type="caution">
    <text evidence="1">The sequence shown here is derived from an EMBL/GenBank/DDBJ whole genome shotgun (WGS) entry which is preliminary data.</text>
</comment>
<dbReference type="InterPro" id="IPR009061">
    <property type="entry name" value="DNA-bd_dom_put_sf"/>
</dbReference>
<dbReference type="PANTHER" id="PTHR30204:SF82">
    <property type="entry name" value="TRANSCRIPTIONAL REGULATOR, MERR FAMILY"/>
    <property type="match status" value="1"/>
</dbReference>
<dbReference type="AlphaFoldDB" id="A0A0C1PW09"/>
<protein>
    <submittedName>
        <fullName evidence="1">MerR family transcriptional regulator</fullName>
    </submittedName>
</protein>
<dbReference type="CDD" id="cd01109">
    <property type="entry name" value="HTH_YyaN"/>
    <property type="match status" value="1"/>
</dbReference>
<dbReference type="InterPro" id="IPR000551">
    <property type="entry name" value="MerR-type_HTH_dom"/>
</dbReference>
<sequence length="134" mass="15672">MEYTMSDVCQKFNLSEYTLRYYDKINLIPGVYRNEQNRRVFTEDAVGWLQFVIALRSTGMPIADVKKYIALTTTTDDSTIQARLTMLQKQAAKVDSQIADMHKQRQIIADKINHYQQVMKTAPDPTKKSYQRWV</sequence>
<proteinExistence type="predicted"/>
<dbReference type="Proteomes" id="UP000676478">
    <property type="component" value="Unassembled WGS sequence"/>
</dbReference>
<dbReference type="PROSITE" id="PS50937">
    <property type="entry name" value="HTH_MERR_2"/>
    <property type="match status" value="1"/>
</dbReference>
<dbReference type="EMBL" id="JAERKF010000001">
    <property type="protein sequence ID" value="MBS1009384.1"/>
    <property type="molecule type" value="Genomic_DNA"/>
</dbReference>
<evidence type="ECO:0000313" key="2">
    <source>
        <dbReference type="Proteomes" id="UP000676478"/>
    </source>
</evidence>
<dbReference type="OrthoDB" id="9811174at2"/>
<evidence type="ECO:0000313" key="1">
    <source>
        <dbReference type="EMBL" id="MBS1009384.1"/>
    </source>
</evidence>
<dbReference type="GO" id="GO:0003700">
    <property type="term" value="F:DNA-binding transcription factor activity"/>
    <property type="evidence" value="ECO:0007669"/>
    <property type="project" value="InterPro"/>
</dbReference>
<dbReference type="InterPro" id="IPR047057">
    <property type="entry name" value="MerR_fam"/>
</dbReference>
<gene>
    <name evidence="1" type="ORF">JK167_00880</name>
</gene>
<reference evidence="1" key="2">
    <citation type="submission" date="2022-09" db="EMBL/GenBank/DDBJ databases">
        <title>Genome-inferred correspondence between phylogeny and metabolic traits in the wild Drosophila gut microbiome.</title>
        <authorList>
            <person name="Bueno E."/>
            <person name="Blow F."/>
            <person name="Douglas A.E."/>
        </authorList>
    </citation>
    <scope>NUCLEOTIDE SEQUENCE</scope>
    <source>
        <strain evidence="1">Dm-2019-70</strain>
    </source>
</reference>
<dbReference type="SMART" id="SM00422">
    <property type="entry name" value="HTH_MERR"/>
    <property type="match status" value="1"/>
</dbReference>